<evidence type="ECO:0000313" key="2">
    <source>
        <dbReference type="Proteomes" id="UP000467700"/>
    </source>
</evidence>
<organism evidence="1 2">
    <name type="scientific">Cyclocybe aegerita</name>
    <name type="common">Black poplar mushroom</name>
    <name type="synonym">Agrocybe aegerita</name>
    <dbReference type="NCBI Taxonomy" id="1973307"/>
    <lineage>
        <taxon>Eukaryota</taxon>
        <taxon>Fungi</taxon>
        <taxon>Dikarya</taxon>
        <taxon>Basidiomycota</taxon>
        <taxon>Agaricomycotina</taxon>
        <taxon>Agaricomycetes</taxon>
        <taxon>Agaricomycetidae</taxon>
        <taxon>Agaricales</taxon>
        <taxon>Agaricineae</taxon>
        <taxon>Bolbitiaceae</taxon>
        <taxon>Cyclocybe</taxon>
    </lineage>
</organism>
<dbReference type="AlphaFoldDB" id="A0A8S0X1W6"/>
<name>A0A8S0X1W6_CYCAE</name>
<comment type="caution">
    <text evidence="1">The sequence shown here is derived from an EMBL/GenBank/DDBJ whole genome shotgun (WGS) entry which is preliminary data.</text>
</comment>
<gene>
    <name evidence="1" type="ORF">AAE3_LOCUS6753</name>
</gene>
<dbReference type="EMBL" id="CACVBS010000045">
    <property type="protein sequence ID" value="CAA7264592.1"/>
    <property type="molecule type" value="Genomic_DNA"/>
</dbReference>
<accession>A0A8S0X1W6</accession>
<dbReference type="OrthoDB" id="2883672at2759"/>
<sequence length="308" mass="34720">MSARWKLDQQYADIMQHHPFGIALYRPLPLSTFNIGSCGYFDEFGSWNPIAHLKNNDSLQEKGLAVPDDELERAPIENGIEWGPKTSKCTKEAKVELSGGVDPATGIPLTVSSLYSYSTDTDVGAVLLASNPITHERFYHKSPFKNWVKKNALTILQQWPEVKDHGVWIVTSTFAAEQCEVNMWHEKGKNLQVGFSVEAMGFGKIGNDYKWHTSQRDEGWAKYSSKDGDKLVAFFGGLKFQYTWAFGKDLKAASRPVLRGPHGEEKKNEAEIIIAIPDPEYDEGSYFVDCEEYLGDEDEPKREDGGQW</sequence>
<keyword evidence="2" id="KW-1185">Reference proteome</keyword>
<protein>
    <submittedName>
        <fullName evidence="1">Uncharacterized protein</fullName>
    </submittedName>
</protein>
<proteinExistence type="predicted"/>
<reference evidence="1 2" key="1">
    <citation type="submission" date="2020-01" db="EMBL/GenBank/DDBJ databases">
        <authorList>
            <person name="Gupta K D."/>
        </authorList>
    </citation>
    <scope>NUCLEOTIDE SEQUENCE [LARGE SCALE GENOMIC DNA]</scope>
</reference>
<evidence type="ECO:0000313" key="1">
    <source>
        <dbReference type="EMBL" id="CAA7264592.1"/>
    </source>
</evidence>
<dbReference type="Proteomes" id="UP000467700">
    <property type="component" value="Unassembled WGS sequence"/>
</dbReference>